<dbReference type="Proteomes" id="UP000199310">
    <property type="component" value="Unassembled WGS sequence"/>
</dbReference>
<dbReference type="OrthoDB" id="288554at2"/>
<dbReference type="Pfam" id="PF21812">
    <property type="entry name" value="DUF6881"/>
    <property type="match status" value="1"/>
</dbReference>
<keyword evidence="3" id="KW-1185">Reference proteome</keyword>
<dbReference type="InterPro" id="IPR049248">
    <property type="entry name" value="DUF6881"/>
</dbReference>
<protein>
    <recommendedName>
        <fullName evidence="1">DUF6881 domain-containing protein</fullName>
    </recommendedName>
</protein>
<evidence type="ECO:0000313" key="2">
    <source>
        <dbReference type="EMBL" id="SEW57375.1"/>
    </source>
</evidence>
<dbReference type="STRING" id="29529.SAMN04488122_6761"/>
<dbReference type="EMBL" id="FOJG01000003">
    <property type="protein sequence ID" value="SEW57375.1"/>
    <property type="molecule type" value="Genomic_DNA"/>
</dbReference>
<name>A0A1I0SG31_9BACT</name>
<evidence type="ECO:0000259" key="1">
    <source>
        <dbReference type="Pfam" id="PF21812"/>
    </source>
</evidence>
<evidence type="ECO:0000313" key="3">
    <source>
        <dbReference type="Proteomes" id="UP000199310"/>
    </source>
</evidence>
<dbReference type="RefSeq" id="WP_089904726.1">
    <property type="nucleotide sequence ID" value="NZ_FOJG01000003.1"/>
</dbReference>
<accession>A0A1I0SG31</accession>
<reference evidence="3" key="1">
    <citation type="submission" date="2016-10" db="EMBL/GenBank/DDBJ databases">
        <authorList>
            <person name="Varghese N."/>
            <person name="Submissions S."/>
        </authorList>
    </citation>
    <scope>NUCLEOTIDE SEQUENCE [LARGE SCALE GENOMIC DNA]</scope>
    <source>
        <strain evidence="3">DSM 3695</strain>
    </source>
</reference>
<organism evidence="2 3">
    <name type="scientific">Chitinophaga arvensicola</name>
    <dbReference type="NCBI Taxonomy" id="29529"/>
    <lineage>
        <taxon>Bacteria</taxon>
        <taxon>Pseudomonadati</taxon>
        <taxon>Bacteroidota</taxon>
        <taxon>Chitinophagia</taxon>
        <taxon>Chitinophagales</taxon>
        <taxon>Chitinophagaceae</taxon>
        <taxon>Chitinophaga</taxon>
    </lineage>
</organism>
<proteinExistence type="predicted"/>
<feature type="domain" description="DUF6881" evidence="1">
    <location>
        <begin position="2"/>
        <end position="89"/>
    </location>
</feature>
<gene>
    <name evidence="2" type="ORF">SAMN04488122_6761</name>
</gene>
<dbReference type="AlphaFoldDB" id="A0A1I0SG31"/>
<sequence>MEYLKVSWLHHFEDEPLFLYTEIDSQRFENRKIEIYPDGSFGIANSNFHFGGTALSDEIMPDMEEISGDKQFIPELISQAEFELIWNQYFYFLS</sequence>